<name>A0ABT7IFG3_9GAMM</name>
<dbReference type="RefSeq" id="WP_285392423.1">
    <property type="nucleotide sequence ID" value="NZ_JASSVS010000010.1"/>
</dbReference>
<keyword evidence="4" id="KW-1185">Reference proteome</keyword>
<proteinExistence type="predicted"/>
<keyword evidence="1" id="KW-1133">Transmembrane helix</keyword>
<evidence type="ECO:0000313" key="4">
    <source>
        <dbReference type="Proteomes" id="UP001227964"/>
    </source>
</evidence>
<dbReference type="EMBL" id="JASSVS010000010">
    <property type="protein sequence ID" value="MDL0432891.1"/>
    <property type="molecule type" value="Genomic_DNA"/>
</dbReference>
<dbReference type="Pfam" id="PF05226">
    <property type="entry name" value="CHASE2"/>
    <property type="match status" value="1"/>
</dbReference>
<feature type="domain" description="CHASE2" evidence="2">
    <location>
        <begin position="43"/>
        <end position="368"/>
    </location>
</feature>
<evidence type="ECO:0000313" key="3">
    <source>
        <dbReference type="EMBL" id="MDL0432891.1"/>
    </source>
</evidence>
<keyword evidence="1" id="KW-0812">Transmembrane</keyword>
<keyword evidence="1" id="KW-0472">Membrane</keyword>
<reference evidence="3 4" key="1">
    <citation type="submission" date="2023-06" db="EMBL/GenBank/DDBJ databases">
        <title>Marinobacter azerbaijanicus a moderately halophilic, isolated from Urmia Lake in Azerbaijan region of Iran.</title>
        <authorList>
            <person name="Sanchez-Porro C."/>
            <person name="Aghdam E.M."/>
            <person name="Saheb S.M."/>
            <person name="Tarhriz V."/>
            <person name="Kazemi E."/>
            <person name="Ammozegar M.A."/>
            <person name="Ventosa A."/>
            <person name="Hejazi M.S."/>
        </authorList>
    </citation>
    <scope>NUCLEOTIDE SEQUENCE [LARGE SCALE GENOMIC DNA]</scope>
    <source>
        <strain evidence="3 4">TBZ242</strain>
    </source>
</reference>
<dbReference type="Proteomes" id="UP001227964">
    <property type="component" value="Unassembled WGS sequence"/>
</dbReference>
<protein>
    <submittedName>
        <fullName evidence="3">CHASE2 domain-containing protein</fullName>
    </submittedName>
</protein>
<feature type="transmembrane region" description="Helical" evidence="1">
    <location>
        <begin position="435"/>
        <end position="453"/>
    </location>
</feature>
<evidence type="ECO:0000259" key="2">
    <source>
        <dbReference type="Pfam" id="PF05226"/>
    </source>
</evidence>
<feature type="transmembrane region" description="Helical" evidence="1">
    <location>
        <begin position="396"/>
        <end position="414"/>
    </location>
</feature>
<dbReference type="InterPro" id="IPR007890">
    <property type="entry name" value="CHASE2"/>
</dbReference>
<organism evidence="3 4">
    <name type="scientific">Marinobacter azerbaijanicus</name>
    <dbReference type="NCBI Taxonomy" id="3050455"/>
    <lineage>
        <taxon>Bacteria</taxon>
        <taxon>Pseudomonadati</taxon>
        <taxon>Pseudomonadota</taxon>
        <taxon>Gammaproteobacteria</taxon>
        <taxon>Pseudomonadales</taxon>
        <taxon>Marinobacteraceae</taxon>
        <taxon>Marinobacter</taxon>
    </lineage>
</organism>
<evidence type="ECO:0000256" key="1">
    <source>
        <dbReference type="SAM" id="Phobius"/>
    </source>
</evidence>
<accession>A0ABT7IFG3</accession>
<comment type="caution">
    <text evidence="3">The sequence shown here is derived from an EMBL/GenBank/DDBJ whole genome shotgun (WGS) entry which is preliminary data.</text>
</comment>
<sequence>MDKRILFLQILRRHWLVLVVGYVLVIVDPFGIGSSTSKAISNAFDRMVSPFYSSHLAAGGEDSADVVDVILIDDHSIRTLSHEDNGYLTANDWPLAYSDHGLLIDALRRRGYGTVILDITFYRARSTDDSFDFLVTRLKHLRDNAGMSIVLSAGSDPGELEPSIHPLVKAASGLGLAGWSGHGDAYPLEKVFPDGTSVLIPDGVAVPTLAVAGYRAYCERTKRSGCGGLSKAEEALLAPEPAGMHLKWGMPVEAERVARSLNCQSSESGLAWFELFFIAGRNMVGPETVNSEGLRVCPPVPTATMNDVFCTEPGCYPLSRDEETPRERIAIVGVSLPSARDLFDPPTPGRLPGVYLHAEALRNLLLHGADYVKPMGLSLSLESFGLPGRTLPLDLLVAWPALFIAVVCGVRASVNWRWGRGSPSGHSEWSELAMELFEILIVLFLLGIIYSVTLSVNRTPGSLAELIGLTPLLLIAIRKERKEMENERISSLGWLACSIKQPALGRDAVHHRLP</sequence>
<gene>
    <name evidence="3" type="ORF">QPM17_17235</name>
</gene>